<comment type="caution">
    <text evidence="2">The sequence shown here is derived from an EMBL/GenBank/DDBJ whole genome shotgun (WGS) entry which is preliminary data.</text>
</comment>
<evidence type="ECO:0000313" key="2">
    <source>
        <dbReference type="EMBL" id="KAK0425276.1"/>
    </source>
</evidence>
<dbReference type="Proteomes" id="UP001175271">
    <property type="component" value="Unassembled WGS sequence"/>
</dbReference>
<feature type="compositionally biased region" description="Low complexity" evidence="1">
    <location>
        <begin position="80"/>
        <end position="96"/>
    </location>
</feature>
<gene>
    <name evidence="2" type="ORF">QR680_009119</name>
</gene>
<keyword evidence="3" id="KW-1185">Reference proteome</keyword>
<name>A0AA39IKI9_9BILA</name>
<evidence type="ECO:0000256" key="1">
    <source>
        <dbReference type="SAM" id="MobiDB-lite"/>
    </source>
</evidence>
<feature type="region of interest" description="Disordered" evidence="1">
    <location>
        <begin position="24"/>
        <end position="96"/>
    </location>
</feature>
<dbReference type="EMBL" id="JAUCMV010000001">
    <property type="protein sequence ID" value="KAK0425276.1"/>
    <property type="molecule type" value="Genomic_DNA"/>
</dbReference>
<proteinExistence type="predicted"/>
<accession>A0AA39IKI9</accession>
<dbReference type="AlphaFoldDB" id="A0AA39IKI9"/>
<reference evidence="2" key="1">
    <citation type="submission" date="2023-06" db="EMBL/GenBank/DDBJ databases">
        <title>Genomic analysis of the entomopathogenic nematode Steinernema hermaphroditum.</title>
        <authorList>
            <person name="Schwarz E.M."/>
            <person name="Heppert J.K."/>
            <person name="Baniya A."/>
            <person name="Schwartz H.T."/>
            <person name="Tan C.-H."/>
            <person name="Antoshechkin I."/>
            <person name="Sternberg P.W."/>
            <person name="Goodrich-Blair H."/>
            <person name="Dillman A.R."/>
        </authorList>
    </citation>
    <scope>NUCLEOTIDE SEQUENCE</scope>
    <source>
        <strain evidence="2">PS9179</strain>
        <tissue evidence="2">Whole animal</tissue>
    </source>
</reference>
<protein>
    <submittedName>
        <fullName evidence="2">Uncharacterized protein</fullName>
    </submittedName>
</protein>
<organism evidence="2 3">
    <name type="scientific">Steinernema hermaphroditum</name>
    <dbReference type="NCBI Taxonomy" id="289476"/>
    <lineage>
        <taxon>Eukaryota</taxon>
        <taxon>Metazoa</taxon>
        <taxon>Ecdysozoa</taxon>
        <taxon>Nematoda</taxon>
        <taxon>Chromadorea</taxon>
        <taxon>Rhabditida</taxon>
        <taxon>Tylenchina</taxon>
        <taxon>Panagrolaimomorpha</taxon>
        <taxon>Strongyloidoidea</taxon>
        <taxon>Steinernematidae</taxon>
        <taxon>Steinernema</taxon>
    </lineage>
</organism>
<sequence length="96" mass="10308">MELWNSSSAIIDFRSSLRIRHAPSLPNCPFTFRSPGTPSGADASIPPLPSRRRCPPPSPPSDPRSDRRSPVPLQSHITDSNSAEEASSSPPSSTSE</sequence>
<evidence type="ECO:0000313" key="3">
    <source>
        <dbReference type="Proteomes" id="UP001175271"/>
    </source>
</evidence>